<sequence length="76" mass="8308">MTKINYVLLFLIISTTACQFGKSKDVKDGDNNIPPVSLVVNDKAETRIDSTLKSVVQSGKIAGVSALIYENDKEVY</sequence>
<name>A0ABU3CN43_9FLAO</name>
<proteinExistence type="predicted"/>
<protein>
    <submittedName>
        <fullName evidence="1">Uncharacterized protein</fullName>
    </submittedName>
</protein>
<evidence type="ECO:0000313" key="2">
    <source>
        <dbReference type="Proteomes" id="UP001245285"/>
    </source>
</evidence>
<dbReference type="Proteomes" id="UP001245285">
    <property type="component" value="Unassembled WGS sequence"/>
</dbReference>
<keyword evidence="2" id="KW-1185">Reference proteome</keyword>
<dbReference type="EMBL" id="JAVRHO010000021">
    <property type="protein sequence ID" value="MDT0647778.1"/>
    <property type="molecule type" value="Genomic_DNA"/>
</dbReference>
<evidence type="ECO:0000313" key="1">
    <source>
        <dbReference type="EMBL" id="MDT0647778.1"/>
    </source>
</evidence>
<dbReference type="PROSITE" id="PS51257">
    <property type="entry name" value="PROKAR_LIPOPROTEIN"/>
    <property type="match status" value="1"/>
</dbReference>
<dbReference type="RefSeq" id="WP_311495880.1">
    <property type="nucleotide sequence ID" value="NZ_JAVRHO010000021.1"/>
</dbReference>
<accession>A0ABU3CN43</accession>
<organism evidence="1 2">
    <name type="scientific">Autumnicola lenta</name>
    <dbReference type="NCBI Taxonomy" id="3075593"/>
    <lineage>
        <taxon>Bacteria</taxon>
        <taxon>Pseudomonadati</taxon>
        <taxon>Bacteroidota</taxon>
        <taxon>Flavobacteriia</taxon>
        <taxon>Flavobacteriales</taxon>
        <taxon>Flavobacteriaceae</taxon>
        <taxon>Autumnicola</taxon>
    </lineage>
</organism>
<reference evidence="1 2" key="1">
    <citation type="submission" date="2023-09" db="EMBL/GenBank/DDBJ databases">
        <authorList>
            <person name="Rey-Velasco X."/>
        </authorList>
    </citation>
    <scope>NUCLEOTIDE SEQUENCE [LARGE SCALE GENOMIC DNA]</scope>
    <source>
        <strain evidence="1 2">F260</strain>
    </source>
</reference>
<comment type="caution">
    <text evidence="1">The sequence shown here is derived from an EMBL/GenBank/DDBJ whole genome shotgun (WGS) entry which is preliminary data.</text>
</comment>
<gene>
    <name evidence="1" type="ORF">RM545_13845</name>
</gene>